<feature type="transmembrane region" description="Helical" evidence="1">
    <location>
        <begin position="72"/>
        <end position="92"/>
    </location>
</feature>
<evidence type="ECO:0000256" key="1">
    <source>
        <dbReference type="SAM" id="Phobius"/>
    </source>
</evidence>
<gene>
    <name evidence="2" type="ORF">BDZ94DRAFT_1262790</name>
</gene>
<evidence type="ECO:0008006" key="4">
    <source>
        <dbReference type="Google" id="ProtNLM"/>
    </source>
</evidence>
<dbReference type="EMBL" id="MU150278">
    <property type="protein sequence ID" value="KAF9461854.1"/>
    <property type="molecule type" value="Genomic_DNA"/>
</dbReference>
<protein>
    <recommendedName>
        <fullName evidence="4">Transmembrane protein</fullName>
    </recommendedName>
</protein>
<keyword evidence="1" id="KW-0812">Transmembrane</keyword>
<keyword evidence="1" id="KW-1133">Transmembrane helix</keyword>
<accession>A0A9P5Y376</accession>
<organism evidence="2 3">
    <name type="scientific">Collybia nuda</name>
    <dbReference type="NCBI Taxonomy" id="64659"/>
    <lineage>
        <taxon>Eukaryota</taxon>
        <taxon>Fungi</taxon>
        <taxon>Dikarya</taxon>
        <taxon>Basidiomycota</taxon>
        <taxon>Agaricomycotina</taxon>
        <taxon>Agaricomycetes</taxon>
        <taxon>Agaricomycetidae</taxon>
        <taxon>Agaricales</taxon>
        <taxon>Tricholomatineae</taxon>
        <taxon>Clitocybaceae</taxon>
        <taxon>Collybia</taxon>
    </lineage>
</organism>
<feature type="transmembrane region" description="Helical" evidence="1">
    <location>
        <begin position="132"/>
        <end position="150"/>
    </location>
</feature>
<keyword evidence="3" id="KW-1185">Reference proteome</keyword>
<evidence type="ECO:0000313" key="3">
    <source>
        <dbReference type="Proteomes" id="UP000807353"/>
    </source>
</evidence>
<proteinExistence type="predicted"/>
<dbReference type="Proteomes" id="UP000807353">
    <property type="component" value="Unassembled WGS sequence"/>
</dbReference>
<name>A0A9P5Y376_9AGAR</name>
<comment type="caution">
    <text evidence="2">The sequence shown here is derived from an EMBL/GenBank/DDBJ whole genome shotgun (WGS) entry which is preliminary data.</text>
</comment>
<sequence>MGEARRTWGFMGFTRHHHHLLLGYCHIRIFTFGENPSSSSFCGGVWSLDEQRDLSLLAEFLLFLGYGYVDPLFFSFFIFLSFFLFLFLVGALGRAMGSGPQGGSVIVIPIPIVVVVVVNLEDEVVSPKIYDRLGIFPFFPFFLSFCLFAFQRCGHAAV</sequence>
<feature type="transmembrane region" description="Helical" evidence="1">
    <location>
        <begin position="104"/>
        <end position="120"/>
    </location>
</feature>
<keyword evidence="1" id="KW-0472">Membrane</keyword>
<evidence type="ECO:0000313" key="2">
    <source>
        <dbReference type="EMBL" id="KAF9461854.1"/>
    </source>
</evidence>
<reference evidence="2" key="1">
    <citation type="submission" date="2020-11" db="EMBL/GenBank/DDBJ databases">
        <authorList>
            <consortium name="DOE Joint Genome Institute"/>
            <person name="Ahrendt S."/>
            <person name="Riley R."/>
            <person name="Andreopoulos W."/>
            <person name="Labutti K."/>
            <person name="Pangilinan J."/>
            <person name="Ruiz-Duenas F.J."/>
            <person name="Barrasa J.M."/>
            <person name="Sanchez-Garcia M."/>
            <person name="Camarero S."/>
            <person name="Miyauchi S."/>
            <person name="Serrano A."/>
            <person name="Linde D."/>
            <person name="Babiker R."/>
            <person name="Drula E."/>
            <person name="Ayuso-Fernandez I."/>
            <person name="Pacheco R."/>
            <person name="Padilla G."/>
            <person name="Ferreira P."/>
            <person name="Barriuso J."/>
            <person name="Kellner H."/>
            <person name="Castanera R."/>
            <person name="Alfaro M."/>
            <person name="Ramirez L."/>
            <person name="Pisabarro A.G."/>
            <person name="Kuo A."/>
            <person name="Tritt A."/>
            <person name="Lipzen A."/>
            <person name="He G."/>
            <person name="Yan M."/>
            <person name="Ng V."/>
            <person name="Cullen D."/>
            <person name="Martin F."/>
            <person name="Rosso M.-N."/>
            <person name="Henrissat B."/>
            <person name="Hibbett D."/>
            <person name="Martinez A.T."/>
            <person name="Grigoriev I.V."/>
        </authorList>
    </citation>
    <scope>NUCLEOTIDE SEQUENCE</scope>
    <source>
        <strain evidence="2">CBS 247.69</strain>
    </source>
</reference>
<dbReference type="AlphaFoldDB" id="A0A9P5Y376"/>